<dbReference type="AlphaFoldDB" id="A0A8J7S7Y7"/>
<feature type="transmembrane region" description="Helical" evidence="5">
    <location>
        <begin position="375"/>
        <end position="395"/>
    </location>
</feature>
<feature type="transmembrane region" description="Helical" evidence="5">
    <location>
        <begin position="401"/>
        <end position="423"/>
    </location>
</feature>
<dbReference type="CDD" id="cd13128">
    <property type="entry name" value="MATE_Wzx_like"/>
    <property type="match status" value="1"/>
</dbReference>
<evidence type="ECO:0000256" key="5">
    <source>
        <dbReference type="SAM" id="Phobius"/>
    </source>
</evidence>
<keyword evidence="7" id="KW-1185">Reference proteome</keyword>
<feature type="transmembrane region" description="Helical" evidence="5">
    <location>
        <begin position="108"/>
        <end position="126"/>
    </location>
</feature>
<feature type="transmembrane region" description="Helical" evidence="5">
    <location>
        <begin position="270"/>
        <end position="292"/>
    </location>
</feature>
<feature type="transmembrane region" description="Helical" evidence="5">
    <location>
        <begin position="190"/>
        <end position="210"/>
    </location>
</feature>
<feature type="transmembrane region" description="Helical" evidence="5">
    <location>
        <begin position="167"/>
        <end position="184"/>
    </location>
</feature>
<keyword evidence="3 5" id="KW-1133">Transmembrane helix</keyword>
<evidence type="ECO:0000313" key="7">
    <source>
        <dbReference type="Proteomes" id="UP000636888"/>
    </source>
</evidence>
<feature type="transmembrane region" description="Helical" evidence="5">
    <location>
        <begin position="230"/>
        <end position="250"/>
    </location>
</feature>
<name>A0A8J7S7Y7_9BACT</name>
<dbReference type="PANTHER" id="PTHR43424:SF1">
    <property type="entry name" value="LOCUS PUTATIVE PROTEIN 1-RELATED"/>
    <property type="match status" value="1"/>
</dbReference>
<feature type="transmembrane region" description="Helical" evidence="5">
    <location>
        <begin position="132"/>
        <end position="155"/>
    </location>
</feature>
<organism evidence="6 7">
    <name type="scientific">Geomesophilobacter sediminis</name>
    <dbReference type="NCBI Taxonomy" id="2798584"/>
    <lineage>
        <taxon>Bacteria</taxon>
        <taxon>Pseudomonadati</taxon>
        <taxon>Thermodesulfobacteriota</taxon>
        <taxon>Desulfuromonadia</taxon>
        <taxon>Geobacterales</taxon>
        <taxon>Geobacteraceae</taxon>
        <taxon>Geomesophilobacter</taxon>
    </lineage>
</organism>
<evidence type="ECO:0000256" key="1">
    <source>
        <dbReference type="ARBA" id="ARBA00004141"/>
    </source>
</evidence>
<dbReference type="Pfam" id="PF01943">
    <property type="entry name" value="Polysacc_synt"/>
    <property type="match status" value="1"/>
</dbReference>
<comment type="subcellular location">
    <subcellularLocation>
        <location evidence="1">Membrane</location>
        <topology evidence="1">Multi-pass membrane protein</topology>
    </subcellularLocation>
</comment>
<evidence type="ECO:0000256" key="2">
    <source>
        <dbReference type="ARBA" id="ARBA00022692"/>
    </source>
</evidence>
<proteinExistence type="predicted"/>
<dbReference type="InterPro" id="IPR002797">
    <property type="entry name" value="Polysacc_synth"/>
</dbReference>
<evidence type="ECO:0000256" key="4">
    <source>
        <dbReference type="ARBA" id="ARBA00023136"/>
    </source>
</evidence>
<reference evidence="6" key="1">
    <citation type="submission" date="2020-12" db="EMBL/GenBank/DDBJ databases">
        <title>Geomonas sp. Red875, isolated from river sediment.</title>
        <authorList>
            <person name="Xu Z."/>
            <person name="Zhang Z."/>
            <person name="Masuda Y."/>
            <person name="Itoh H."/>
            <person name="Senoo K."/>
        </authorList>
    </citation>
    <scope>NUCLEOTIDE SEQUENCE</scope>
    <source>
        <strain evidence="6">Red875</strain>
    </source>
</reference>
<comment type="caution">
    <text evidence="6">The sequence shown here is derived from an EMBL/GenBank/DDBJ whole genome shotgun (WGS) entry which is preliminary data.</text>
</comment>
<dbReference type="EMBL" id="JAEMHM010000022">
    <property type="protein sequence ID" value="MBJ6727316.1"/>
    <property type="molecule type" value="Genomic_DNA"/>
</dbReference>
<keyword evidence="4 5" id="KW-0472">Membrane</keyword>
<feature type="transmembrane region" description="Helical" evidence="5">
    <location>
        <begin position="313"/>
        <end position="333"/>
    </location>
</feature>
<dbReference type="PANTHER" id="PTHR43424">
    <property type="entry name" value="LOCUS PUTATIVE PROTEIN 1-RELATED"/>
    <property type="match status" value="1"/>
</dbReference>
<dbReference type="RefSeq" id="WP_199386257.1">
    <property type="nucleotide sequence ID" value="NZ_JAEMHM010000022.1"/>
</dbReference>
<sequence length="462" mass="50480">MNSWWMAYLPETVREWLDGRLQFQRAIGNTGWLFLDRIARMVIGLTVGAWVARHLGPTQFGELAYVLSFIAFFQMTSDLQAEGFVLRDLSRETVPAGLVLGTAMRLRLVTSVGSWLCVIAAMALFHPEEPRLILLAAVVGAMLVFQTTDLIDCWFQSQSQSKRTVKVKLYSYLVANGIKVILLLLKAPLIAFAVVMAVEAAIFAAGLALVYRRFPTPEAWTPSLNEAKRLLGLSWPFLISGLMMTAYLRIDQIMLRELLGEKELGIYAAAVPLSQVWNVIPTTLIASVSPFIARKKERSETEYRQALVTVFRLFAVVSLAVALLTALAAPWAVELLYGVQYRQTATVLSLLVFVVLFSFQGMAQSMWVINDDLRGVILASTVVAAVVSVGSNALLIGKFGVVGAALSSIAGQATAVVLMPCLLRRDLRELYQAAFFGARLAAADGAAGAGGQAKRKEEDAPD</sequence>
<protein>
    <submittedName>
        <fullName evidence="6">Flippase</fullName>
    </submittedName>
</protein>
<gene>
    <name evidence="6" type="ORF">JFN93_21600</name>
</gene>
<feature type="transmembrane region" description="Helical" evidence="5">
    <location>
        <begin position="345"/>
        <end position="363"/>
    </location>
</feature>
<evidence type="ECO:0000256" key="3">
    <source>
        <dbReference type="ARBA" id="ARBA00022989"/>
    </source>
</evidence>
<accession>A0A8J7S7Y7</accession>
<keyword evidence="2 5" id="KW-0812">Transmembrane</keyword>
<dbReference type="InterPro" id="IPR052556">
    <property type="entry name" value="PolySynth_Transporter"/>
</dbReference>
<dbReference type="Proteomes" id="UP000636888">
    <property type="component" value="Unassembled WGS sequence"/>
</dbReference>
<dbReference type="GO" id="GO:0016020">
    <property type="term" value="C:membrane"/>
    <property type="evidence" value="ECO:0007669"/>
    <property type="project" value="UniProtKB-SubCell"/>
</dbReference>
<evidence type="ECO:0000313" key="6">
    <source>
        <dbReference type="EMBL" id="MBJ6727316.1"/>
    </source>
</evidence>